<evidence type="ECO:0008006" key="3">
    <source>
        <dbReference type="Google" id="ProtNLM"/>
    </source>
</evidence>
<dbReference type="PANTHER" id="PTHR42732">
    <property type="entry name" value="BETA-GALACTOSIDASE"/>
    <property type="match status" value="1"/>
</dbReference>
<protein>
    <recommendedName>
        <fullName evidence="3">Beta-galactosidase</fullName>
    </recommendedName>
</protein>
<dbReference type="EMBL" id="CAKOGP040001870">
    <property type="protein sequence ID" value="CAJ1954832.1"/>
    <property type="molecule type" value="Genomic_DNA"/>
</dbReference>
<dbReference type="PANTHER" id="PTHR42732:SF1">
    <property type="entry name" value="BETA-MANNOSIDASE"/>
    <property type="match status" value="1"/>
</dbReference>
<evidence type="ECO:0000313" key="2">
    <source>
        <dbReference type="Proteomes" id="UP001295423"/>
    </source>
</evidence>
<dbReference type="InterPro" id="IPR013783">
    <property type="entry name" value="Ig-like_fold"/>
</dbReference>
<dbReference type="InterPro" id="IPR051913">
    <property type="entry name" value="GH2_Domain-Containing"/>
</dbReference>
<accession>A0AAD2JJ94</accession>
<proteinExistence type="predicted"/>
<dbReference type="Gene3D" id="2.60.40.10">
    <property type="entry name" value="Immunoglobulins"/>
    <property type="match status" value="1"/>
</dbReference>
<gene>
    <name evidence="1" type="ORF">CYCCA115_LOCUS15424</name>
</gene>
<evidence type="ECO:0000313" key="1">
    <source>
        <dbReference type="EMBL" id="CAJ1954832.1"/>
    </source>
</evidence>
<dbReference type="Proteomes" id="UP001295423">
    <property type="component" value="Unassembled WGS sequence"/>
</dbReference>
<comment type="caution">
    <text evidence="1">The sequence shown here is derived from an EMBL/GenBank/DDBJ whole genome shotgun (WGS) entry which is preliminary data.</text>
</comment>
<reference evidence="1" key="1">
    <citation type="submission" date="2023-08" db="EMBL/GenBank/DDBJ databases">
        <authorList>
            <person name="Audoor S."/>
            <person name="Bilcke G."/>
        </authorList>
    </citation>
    <scope>NUCLEOTIDE SEQUENCE</scope>
</reference>
<dbReference type="AlphaFoldDB" id="A0AAD2JJ94"/>
<organism evidence="1 2">
    <name type="scientific">Cylindrotheca closterium</name>
    <dbReference type="NCBI Taxonomy" id="2856"/>
    <lineage>
        <taxon>Eukaryota</taxon>
        <taxon>Sar</taxon>
        <taxon>Stramenopiles</taxon>
        <taxon>Ochrophyta</taxon>
        <taxon>Bacillariophyta</taxon>
        <taxon>Bacillariophyceae</taxon>
        <taxon>Bacillariophycidae</taxon>
        <taxon>Bacillariales</taxon>
        <taxon>Bacillariaceae</taxon>
        <taxon>Cylindrotheca</taxon>
    </lineage>
</organism>
<sequence>MSPDNFNWDRTKKSNTTRTIHAYSNAPFIELFVKIASQGIKPVGTMVLGEGSYAAEFEDVEWKAYCSLAAVARMEEDDDVAVSTEVTTCGPPFALRLSIHRPLSHTGTESALFLNGQDAALIRAADATGQMVLHMANRKNVSFPIVSGPGEIQGSVRQSKIIQSQQCSVAHCKSRIGPSSSPRPIPPKCLVGSTIRHIQFFQIPSNRIGHRYSTLSFRPKEVLYNSKKCPDKGLFQLPGIESTLIIRHNAKVHKEREAQ</sequence>
<name>A0AAD2JJ94_9STRA</name>
<keyword evidence="2" id="KW-1185">Reference proteome</keyword>